<dbReference type="RefSeq" id="WP_091353398.1">
    <property type="nucleotide sequence ID" value="NZ_AP025284.1"/>
</dbReference>
<evidence type="ECO:0000313" key="2">
    <source>
        <dbReference type="Proteomes" id="UP000198749"/>
    </source>
</evidence>
<organism evidence="1 2">
    <name type="scientific">Amphritea atlantica</name>
    <dbReference type="NCBI Taxonomy" id="355243"/>
    <lineage>
        <taxon>Bacteria</taxon>
        <taxon>Pseudomonadati</taxon>
        <taxon>Pseudomonadota</taxon>
        <taxon>Gammaproteobacteria</taxon>
        <taxon>Oceanospirillales</taxon>
        <taxon>Oceanospirillaceae</taxon>
        <taxon>Amphritea</taxon>
    </lineage>
</organism>
<dbReference type="Proteomes" id="UP000198749">
    <property type="component" value="Unassembled WGS sequence"/>
</dbReference>
<protein>
    <submittedName>
        <fullName evidence="1">Uncharacterized protein</fullName>
    </submittedName>
</protein>
<sequence length="309" mass="34528">MAIDWKAIADILNAIAWPFVVGTSLFAMQKPLSTLVEQMGKRITKLSYGDYAIELSALPEMTPSSVADFDVRQLTPTKLFDSASHELFKQLAATQDADYAIIDLGEGDKWLSSRLYIFALILGRVSDLKSFVFVETRNGISRCLVGTATPSGIFTSLAKHYPWFESAFIKLYADIAPDPKTSAQPFELAELAVSNSQQLSELIRKYIDEIQQSAYPPPESENEWVSFGEPVQMWERSRWLNGQMVEELLGSGLSTTSLIDSPEYNTQTKVQAILRLTGANNVVLTDNKERFQQLIDRSALLEQLAKTVE</sequence>
<evidence type="ECO:0000313" key="1">
    <source>
        <dbReference type="EMBL" id="SEQ11275.1"/>
    </source>
</evidence>
<dbReference type="STRING" id="355243.SAMN03080615_00480"/>
<dbReference type="OrthoDB" id="2554195at2"/>
<keyword evidence="2" id="KW-1185">Reference proteome</keyword>
<gene>
    <name evidence="1" type="ORF">SAMN03080615_00480</name>
</gene>
<proteinExistence type="predicted"/>
<dbReference type="AlphaFoldDB" id="A0A1H9DCQ2"/>
<reference evidence="2" key="1">
    <citation type="submission" date="2016-10" db="EMBL/GenBank/DDBJ databases">
        <authorList>
            <person name="Varghese N."/>
            <person name="Submissions S."/>
        </authorList>
    </citation>
    <scope>NUCLEOTIDE SEQUENCE [LARGE SCALE GENOMIC DNA]</scope>
    <source>
        <strain evidence="2">DSM 18887</strain>
    </source>
</reference>
<dbReference type="EMBL" id="FOGB01000001">
    <property type="protein sequence ID" value="SEQ11275.1"/>
    <property type="molecule type" value="Genomic_DNA"/>
</dbReference>
<name>A0A1H9DCQ2_9GAMM</name>
<accession>A0A1H9DCQ2</accession>